<name>A0A5B8RU02_9BURK</name>
<evidence type="ECO:0000313" key="3">
    <source>
        <dbReference type="Proteomes" id="UP000321199"/>
    </source>
</evidence>
<evidence type="ECO:0000313" key="2">
    <source>
        <dbReference type="EMBL" id="QEA12980.1"/>
    </source>
</evidence>
<dbReference type="Proteomes" id="UP000321199">
    <property type="component" value="Chromosome"/>
</dbReference>
<accession>A0A5B8RU02</accession>
<dbReference type="RefSeq" id="WP_146912573.1">
    <property type="nucleotide sequence ID" value="NZ_CP042344.1"/>
</dbReference>
<dbReference type="KEGG" id="cof:FOZ74_08035"/>
<evidence type="ECO:0000256" key="1">
    <source>
        <dbReference type="SAM" id="MobiDB-lite"/>
    </source>
</evidence>
<feature type="compositionally biased region" description="Pro residues" evidence="1">
    <location>
        <begin position="155"/>
        <end position="164"/>
    </location>
</feature>
<reference evidence="2 3" key="1">
    <citation type="submission" date="2019-07" db="EMBL/GenBank/DDBJ databases">
        <title>Complete genome sequence of Comamonas sp. NLF 7-7 isolated from livestock.</title>
        <authorList>
            <person name="Kim D.H."/>
            <person name="Kim J.G."/>
        </authorList>
    </citation>
    <scope>NUCLEOTIDE SEQUENCE [LARGE SCALE GENOMIC DNA]</scope>
    <source>
        <strain evidence="2 3">NLF 7-7</strain>
    </source>
</reference>
<dbReference type="OrthoDB" id="8903872at2"/>
<keyword evidence="3" id="KW-1185">Reference proteome</keyword>
<feature type="region of interest" description="Disordered" evidence="1">
    <location>
        <begin position="138"/>
        <end position="242"/>
    </location>
</feature>
<sequence length="242" mass="25684">MSLLSWLFPSKTKGAVRNASPAAQAGAERSASERTQRREHLYLAVRDAMVRSAVLSSGYKFKVLSLDTEGRQFLVMIDIAPGYGADTARQGQMEELLVRTAKSRFHVEVSAVYWRLNTALAGPDRPLVVTPSVAMAPEPPPAPVQAPAPAVAAPAPAPLAPSAPEPASEDDADFEPIAPDEVEAFKQALRRSAPPPAPVAPPKVQPGRSEGGAAADGFVDTLIVDEEERASRLGATQYGELR</sequence>
<organism evidence="2 3">
    <name type="scientific">Comamonas flocculans</name>
    <dbReference type="NCBI Taxonomy" id="2597701"/>
    <lineage>
        <taxon>Bacteria</taxon>
        <taxon>Pseudomonadati</taxon>
        <taxon>Pseudomonadota</taxon>
        <taxon>Betaproteobacteria</taxon>
        <taxon>Burkholderiales</taxon>
        <taxon>Comamonadaceae</taxon>
        <taxon>Comamonas</taxon>
    </lineage>
</organism>
<gene>
    <name evidence="2" type="ORF">FOZ74_08035</name>
</gene>
<feature type="compositionally biased region" description="Pro residues" evidence="1">
    <location>
        <begin position="193"/>
        <end position="204"/>
    </location>
</feature>
<proteinExistence type="predicted"/>
<protein>
    <submittedName>
        <fullName evidence="2">Uncharacterized protein</fullName>
    </submittedName>
</protein>
<dbReference type="AlphaFoldDB" id="A0A5B8RU02"/>
<feature type="compositionally biased region" description="Acidic residues" evidence="1">
    <location>
        <begin position="167"/>
        <end position="182"/>
    </location>
</feature>
<dbReference type="EMBL" id="CP042344">
    <property type="protein sequence ID" value="QEA12980.1"/>
    <property type="molecule type" value="Genomic_DNA"/>
</dbReference>